<feature type="region of interest" description="Disordered" evidence="1">
    <location>
        <begin position="72"/>
        <end position="155"/>
    </location>
</feature>
<feature type="compositionally biased region" description="Polar residues" evidence="1">
    <location>
        <begin position="141"/>
        <end position="155"/>
    </location>
</feature>
<feature type="region of interest" description="Disordered" evidence="1">
    <location>
        <begin position="1"/>
        <end position="33"/>
    </location>
</feature>
<accession>A0A370C3Y1</accession>
<feature type="compositionally biased region" description="Basic and acidic residues" evidence="1">
    <location>
        <begin position="72"/>
        <end position="95"/>
    </location>
</feature>
<sequence length="166" mass="18296">MASNAGRHHVNGDWGTWGSRTGELSEERRRRRRGAARRLVIEGIKSGTKRGKWLSTQSRLLLIIQLSGARFHGDRGREGVREREKTGLAAKREASTETADAAGGAILDISPTDQKKKCRTMTGSSGSNRRSSPPSPRMSNQTGQNGEATWFPFQTTDWMESTGILE</sequence>
<reference evidence="2 3" key="1">
    <citation type="submission" date="2018-07" db="EMBL/GenBank/DDBJ databases">
        <title>Section-level genome sequencing of Aspergillus section Nigri to investigate inter- and intra-species variation.</title>
        <authorList>
            <consortium name="DOE Joint Genome Institute"/>
            <person name="Vesth T.C."/>
            <person name="Nybo J.L."/>
            <person name="Theobald S."/>
            <person name="Frisvad J.C."/>
            <person name="Larsen T.O."/>
            <person name="Nielsen K.F."/>
            <person name="Hoof J.B."/>
            <person name="Brandl J."/>
            <person name="Salamov A."/>
            <person name="Riley R."/>
            <person name="Gladden J.M."/>
            <person name="Phatale P."/>
            <person name="Nielsen M.T."/>
            <person name="Lyhne E.K."/>
            <person name="Kogle M.E."/>
            <person name="Strasser K."/>
            <person name="McDonnell E."/>
            <person name="Barry K."/>
            <person name="Clum A."/>
            <person name="Chen C."/>
            <person name="Nolan M."/>
            <person name="Sandor L."/>
            <person name="Kuo A."/>
            <person name="Lipzen A."/>
            <person name="Hainaut M."/>
            <person name="Drula E."/>
            <person name="Tsang A."/>
            <person name="Magnuson J.K."/>
            <person name="Henrissat B."/>
            <person name="Wiebenga A."/>
            <person name="Simmons B.A."/>
            <person name="Makela M.R."/>
            <person name="De vries R.P."/>
            <person name="Grigoriev I.V."/>
            <person name="Mortensen U.H."/>
            <person name="Baker S.E."/>
            <person name="Andersen M.R."/>
        </authorList>
    </citation>
    <scope>NUCLEOTIDE SEQUENCE [LARGE SCALE GENOMIC DNA]</scope>
    <source>
        <strain evidence="2 3">ATCC 13496</strain>
    </source>
</reference>
<proteinExistence type="predicted"/>
<evidence type="ECO:0000313" key="3">
    <source>
        <dbReference type="Proteomes" id="UP000253845"/>
    </source>
</evidence>
<dbReference type="AlphaFoldDB" id="A0A370C3Y1"/>
<dbReference type="EMBL" id="KZ851907">
    <property type="protein sequence ID" value="RDH22584.1"/>
    <property type="molecule type" value="Genomic_DNA"/>
</dbReference>
<feature type="compositionally biased region" description="Low complexity" evidence="1">
    <location>
        <begin position="120"/>
        <end position="140"/>
    </location>
</feature>
<protein>
    <submittedName>
        <fullName evidence="2">Uncharacterized protein</fullName>
    </submittedName>
</protein>
<evidence type="ECO:0000256" key="1">
    <source>
        <dbReference type="SAM" id="MobiDB-lite"/>
    </source>
</evidence>
<dbReference type="VEuPathDB" id="FungiDB:M747DRAFT_364771"/>
<evidence type="ECO:0000313" key="2">
    <source>
        <dbReference type="EMBL" id="RDH22584.1"/>
    </source>
</evidence>
<name>A0A370C3Y1_ASPNG</name>
<dbReference type="Proteomes" id="UP000253845">
    <property type="component" value="Unassembled WGS sequence"/>
</dbReference>
<organism evidence="2 3">
    <name type="scientific">Aspergillus niger ATCC 13496</name>
    <dbReference type="NCBI Taxonomy" id="1353008"/>
    <lineage>
        <taxon>Eukaryota</taxon>
        <taxon>Fungi</taxon>
        <taxon>Dikarya</taxon>
        <taxon>Ascomycota</taxon>
        <taxon>Pezizomycotina</taxon>
        <taxon>Eurotiomycetes</taxon>
        <taxon>Eurotiomycetidae</taxon>
        <taxon>Eurotiales</taxon>
        <taxon>Aspergillaceae</taxon>
        <taxon>Aspergillus</taxon>
        <taxon>Aspergillus subgen. Circumdati</taxon>
    </lineage>
</organism>
<gene>
    <name evidence="2" type="ORF">M747DRAFT_364771</name>
</gene>